<accession>A0A2N9IPY4</accession>
<sequence length="482" mass="53272">MFGKRLNTQTFVEPNGRPVGGSEYSWCRYVTGGTGIAVVAMLVSKAPDIPCLQNAIYKLQNTHPILKSRLHSKITTKTYSFIISSTPFVQIKSFNVPSTLSIIKSLSSPNNHSISCFHLILEHELNQNTWSSSEDNNCASCNGITTNDMFFATIYALPDTKWVLVFRLHASGCDRITMVSLLRELLMLVGEEDGGGLVNEMGKNKGEIGLKIEDLIPNKKAKKNVWARGVAMLGYSFSSLRLTNLKFKDTMSPRSSQVVRLQMNQNETKKILDGCKSRGIKLCGALVAAGLMAAYSSKRRPDNKGKKYGVVTLIDCRSILNPILTSHNFGFYHSAILNSHLIKGEKLWELAQKAYMEFANSKDSYKHFSDVADLSYLSCKAVENPSLTTSSSMRSAFMSVFEDPVIDQSNDMQHEIGLEDYVACASAHGIGPSIAIFDALRDGKLDCVCVYPAPLHSREQMQELVDNMKAILVDATGANYVE</sequence>
<evidence type="ECO:0008006" key="2">
    <source>
        <dbReference type="Google" id="ProtNLM"/>
    </source>
</evidence>
<proteinExistence type="predicted"/>
<dbReference type="PANTHER" id="PTHR34375">
    <property type="entry name" value="GATA ZINC FINGER PROTEIN-RELATED"/>
    <property type="match status" value="1"/>
</dbReference>
<protein>
    <recommendedName>
        <fullName evidence="2">Condensation domain-containing protein</fullName>
    </recommendedName>
</protein>
<reference evidence="1" key="1">
    <citation type="submission" date="2018-02" db="EMBL/GenBank/DDBJ databases">
        <authorList>
            <person name="Cohen D.B."/>
            <person name="Kent A.D."/>
        </authorList>
    </citation>
    <scope>NUCLEOTIDE SEQUENCE</scope>
</reference>
<evidence type="ECO:0000313" key="1">
    <source>
        <dbReference type="EMBL" id="SPD26163.1"/>
    </source>
</evidence>
<dbReference type="AlphaFoldDB" id="A0A2N9IPY4"/>
<dbReference type="EMBL" id="OIVN01006147">
    <property type="protein sequence ID" value="SPD26163.1"/>
    <property type="molecule type" value="Genomic_DNA"/>
</dbReference>
<name>A0A2N9IPY4_FAGSY</name>
<dbReference type="PANTHER" id="PTHR34375:SF3">
    <property type="entry name" value="CONDENSATION DOMAIN-CONTAINING PROTEIN"/>
    <property type="match status" value="1"/>
</dbReference>
<organism evidence="1">
    <name type="scientific">Fagus sylvatica</name>
    <name type="common">Beechnut</name>
    <dbReference type="NCBI Taxonomy" id="28930"/>
    <lineage>
        <taxon>Eukaryota</taxon>
        <taxon>Viridiplantae</taxon>
        <taxon>Streptophyta</taxon>
        <taxon>Embryophyta</taxon>
        <taxon>Tracheophyta</taxon>
        <taxon>Spermatophyta</taxon>
        <taxon>Magnoliopsida</taxon>
        <taxon>eudicotyledons</taxon>
        <taxon>Gunneridae</taxon>
        <taxon>Pentapetalae</taxon>
        <taxon>rosids</taxon>
        <taxon>fabids</taxon>
        <taxon>Fagales</taxon>
        <taxon>Fagaceae</taxon>
        <taxon>Fagus</taxon>
    </lineage>
</organism>
<dbReference type="Gene3D" id="3.30.559.30">
    <property type="entry name" value="Nonribosomal peptide synthetase, condensation domain"/>
    <property type="match status" value="1"/>
</dbReference>
<gene>
    <name evidence="1" type="ORF">FSB_LOCUS54045</name>
</gene>
<dbReference type="SUPFAM" id="SSF52777">
    <property type="entry name" value="CoA-dependent acyltransferases"/>
    <property type="match status" value="2"/>
</dbReference>